<dbReference type="InterPro" id="IPR001763">
    <property type="entry name" value="Rhodanese-like_dom"/>
</dbReference>
<evidence type="ECO:0000256" key="2">
    <source>
        <dbReference type="ARBA" id="ARBA00013064"/>
    </source>
</evidence>
<feature type="domain" description="Rhodanese" evidence="12">
    <location>
        <begin position="166"/>
        <end position="272"/>
    </location>
</feature>
<keyword evidence="5 10" id="KW-0378">Hydrolase</keyword>
<comment type="similarity">
    <text evidence="1 10">Belongs to the MPI phosphatase family.</text>
</comment>
<evidence type="ECO:0000256" key="6">
    <source>
        <dbReference type="ARBA" id="ARBA00022912"/>
    </source>
</evidence>
<dbReference type="HOGENOM" id="CLU_413936_0_0_1"/>
<dbReference type="GO" id="GO:0051301">
    <property type="term" value="P:cell division"/>
    <property type="evidence" value="ECO:0007669"/>
    <property type="project" value="UniProtKB-UniRule"/>
</dbReference>
<dbReference type="AlphaFoldDB" id="G3ARJ3"/>
<dbReference type="InterPro" id="IPR000751">
    <property type="entry name" value="MPI_Phosphatase"/>
</dbReference>
<dbReference type="PRINTS" id="PR00716">
    <property type="entry name" value="MPIPHPHTASE"/>
</dbReference>
<comment type="function">
    <text evidence="10">Tyrosine protein phosphatase which functions as a dosage-dependent inducer of mitotic progression.</text>
</comment>
<sequence length="540" mass="61080">MPSSDSVSLDDEAYEEEDDDYDDEEDDHHTSSSPLFRRQPFANLSNLVIPVKKSLTTSTKSFTRSINELSKSFLHTHKDESDQESTEEDDTFETINVTSPTPAKPTVRRFHSMCQTSKEFENYQFQSDNSHLKHTNIITSISDTDSLPRIDADQLYHILHGSHKSEFDECIIIDCRFDYEFEGGHIIGAINLSTKQELETKFLSSMSPSNIKRLIVFHCEFSVFRGPIMARHLRKCDRMANSELYPYLTYPDIVILESGYKGFFMKYPYLCHPQGYVEMKDLNHESNCADQLHKVRQDSKLVRAKSFITNNTEITSPTNLHTRSQSFTNTTTTGKVVKRQRSNSKVISSRLSRASTFSFEQSMFTSSTSLLLSPTTQPTSLFDEFLPPSTSFRNTRPTLTINSSTSSFSDNGFFSSNESLTDGYSSSSSPSCDFEKPLPKPPKTTRVSNPTISSFKFPIKRNWPVQPSSSSDISSLISSPLSMQILTPNSCEADSTELIDPINDTPVECTMLKRYRHGRLSSSVGLYSFADLDIDEGDEE</sequence>
<proteinExistence type="inferred from homology"/>
<dbReference type="GO" id="GO:0010971">
    <property type="term" value="P:positive regulation of G2/M transition of mitotic cell cycle"/>
    <property type="evidence" value="ECO:0007669"/>
    <property type="project" value="TreeGrafter"/>
</dbReference>
<dbReference type="eggNOG" id="KOG3772">
    <property type="taxonomic scope" value="Eukaryota"/>
</dbReference>
<dbReference type="GO" id="GO:0110032">
    <property type="term" value="P:positive regulation of G2/MI transition of meiotic cell cycle"/>
    <property type="evidence" value="ECO:0007669"/>
    <property type="project" value="TreeGrafter"/>
</dbReference>
<evidence type="ECO:0000256" key="5">
    <source>
        <dbReference type="ARBA" id="ARBA00022801"/>
    </source>
</evidence>
<feature type="region of interest" description="Disordered" evidence="11">
    <location>
        <begin position="425"/>
        <end position="451"/>
    </location>
</feature>
<organism evidence="14">
    <name type="scientific">Spathaspora passalidarum (strain NRRL Y-27907 / 11-Y1)</name>
    <dbReference type="NCBI Taxonomy" id="619300"/>
    <lineage>
        <taxon>Eukaryota</taxon>
        <taxon>Fungi</taxon>
        <taxon>Dikarya</taxon>
        <taxon>Ascomycota</taxon>
        <taxon>Saccharomycotina</taxon>
        <taxon>Pichiomycetes</taxon>
        <taxon>Debaryomycetaceae</taxon>
        <taxon>Spathaspora</taxon>
    </lineage>
</organism>
<dbReference type="PANTHER" id="PTHR10828">
    <property type="entry name" value="M-PHASE INDUCER PHOSPHATASE DUAL SPECIFICITY PHOSPHATASE CDC25"/>
    <property type="match status" value="1"/>
</dbReference>
<protein>
    <recommendedName>
        <fullName evidence="9 10">M-phase inducer phosphatase</fullName>
        <ecNumber evidence="2 10">3.1.3.48</ecNumber>
    </recommendedName>
</protein>
<dbReference type="GO" id="GO:0005737">
    <property type="term" value="C:cytoplasm"/>
    <property type="evidence" value="ECO:0007669"/>
    <property type="project" value="TreeGrafter"/>
</dbReference>
<evidence type="ECO:0000313" key="14">
    <source>
        <dbReference type="Proteomes" id="UP000000709"/>
    </source>
</evidence>
<comment type="catalytic activity">
    <reaction evidence="8 10">
        <text>O-phospho-L-tyrosyl-[protein] + H2O = L-tyrosyl-[protein] + phosphate</text>
        <dbReference type="Rhea" id="RHEA:10684"/>
        <dbReference type="Rhea" id="RHEA-COMP:10136"/>
        <dbReference type="Rhea" id="RHEA-COMP:20101"/>
        <dbReference type="ChEBI" id="CHEBI:15377"/>
        <dbReference type="ChEBI" id="CHEBI:43474"/>
        <dbReference type="ChEBI" id="CHEBI:46858"/>
        <dbReference type="ChEBI" id="CHEBI:61978"/>
        <dbReference type="EC" id="3.1.3.48"/>
    </reaction>
</comment>
<dbReference type="InParanoid" id="G3ARJ3"/>
<evidence type="ECO:0000256" key="4">
    <source>
        <dbReference type="ARBA" id="ARBA00022776"/>
    </source>
</evidence>
<dbReference type="OrthoDB" id="26523at2759"/>
<dbReference type="OMA" id="RRIHSMC"/>
<dbReference type="SMART" id="SM00450">
    <property type="entry name" value="RHOD"/>
    <property type="match status" value="1"/>
</dbReference>
<dbReference type="SUPFAM" id="SSF52821">
    <property type="entry name" value="Rhodanese/Cell cycle control phosphatase"/>
    <property type="match status" value="1"/>
</dbReference>
<evidence type="ECO:0000313" key="13">
    <source>
        <dbReference type="EMBL" id="EGW31314.1"/>
    </source>
</evidence>
<dbReference type="PANTHER" id="PTHR10828:SF17">
    <property type="entry name" value="PROTEIN-TYROSINE-PHOSPHATASE"/>
    <property type="match status" value="1"/>
</dbReference>
<dbReference type="CDD" id="cd01530">
    <property type="entry name" value="Cdc25"/>
    <property type="match status" value="1"/>
</dbReference>
<keyword evidence="6 10" id="KW-0904">Protein phosphatase</keyword>
<reference evidence="13 14" key="1">
    <citation type="journal article" date="2011" name="Proc. Natl. Acad. Sci. U.S.A.">
        <title>Comparative genomics of xylose-fermenting fungi for enhanced biofuel production.</title>
        <authorList>
            <person name="Wohlbach D.J."/>
            <person name="Kuo A."/>
            <person name="Sato T.K."/>
            <person name="Potts K.M."/>
            <person name="Salamov A.A."/>
            <person name="LaButti K.M."/>
            <person name="Sun H."/>
            <person name="Clum A."/>
            <person name="Pangilinan J.L."/>
            <person name="Lindquist E.A."/>
            <person name="Lucas S."/>
            <person name="Lapidus A."/>
            <person name="Jin M."/>
            <person name="Gunawan C."/>
            <person name="Balan V."/>
            <person name="Dale B.E."/>
            <person name="Jeffries T.W."/>
            <person name="Zinkel R."/>
            <person name="Barry K.W."/>
            <person name="Grigoriev I.V."/>
            <person name="Gasch A.P."/>
        </authorList>
    </citation>
    <scope>NUCLEOTIDE SEQUENCE [LARGE SCALE GENOMIC DNA]</scope>
    <source>
        <strain evidence="14">NRRL Y-27907 / 11-Y1</strain>
    </source>
</reference>
<evidence type="ECO:0000256" key="3">
    <source>
        <dbReference type="ARBA" id="ARBA00022618"/>
    </source>
</evidence>
<gene>
    <name evidence="13" type="ORF">SPAPADRAFT_61885</name>
</gene>
<accession>G3ARJ3</accession>
<keyword evidence="7 10" id="KW-0131">Cell cycle</keyword>
<dbReference type="EMBL" id="GL996503">
    <property type="protein sequence ID" value="EGW31314.1"/>
    <property type="molecule type" value="Genomic_DNA"/>
</dbReference>
<name>G3ARJ3_SPAPN</name>
<feature type="region of interest" description="Disordered" evidence="11">
    <location>
        <begin position="75"/>
        <end position="106"/>
    </location>
</feature>
<dbReference type="InterPro" id="IPR036873">
    <property type="entry name" value="Rhodanese-like_dom_sf"/>
</dbReference>
<keyword evidence="14" id="KW-1185">Reference proteome</keyword>
<evidence type="ECO:0000256" key="11">
    <source>
        <dbReference type="SAM" id="MobiDB-lite"/>
    </source>
</evidence>
<dbReference type="GO" id="GO:0005634">
    <property type="term" value="C:nucleus"/>
    <property type="evidence" value="ECO:0007669"/>
    <property type="project" value="TreeGrafter"/>
</dbReference>
<keyword evidence="4 10" id="KW-0498">Mitosis</keyword>
<evidence type="ECO:0000256" key="7">
    <source>
        <dbReference type="ARBA" id="ARBA00023306"/>
    </source>
</evidence>
<dbReference type="RefSeq" id="XP_007376092.1">
    <property type="nucleotide sequence ID" value="XM_007376030.1"/>
</dbReference>
<dbReference type="EC" id="3.1.3.48" evidence="2 10"/>
<dbReference type="GO" id="GO:0000086">
    <property type="term" value="P:G2/M transition of mitotic cell cycle"/>
    <property type="evidence" value="ECO:0007669"/>
    <property type="project" value="TreeGrafter"/>
</dbReference>
<dbReference type="GeneID" id="18874095"/>
<dbReference type="Pfam" id="PF00581">
    <property type="entry name" value="Rhodanese"/>
    <property type="match status" value="1"/>
</dbReference>
<feature type="compositionally biased region" description="Acidic residues" evidence="11">
    <location>
        <begin position="8"/>
        <end position="26"/>
    </location>
</feature>
<evidence type="ECO:0000256" key="10">
    <source>
        <dbReference type="RuleBase" id="RU368028"/>
    </source>
</evidence>
<evidence type="ECO:0000256" key="1">
    <source>
        <dbReference type="ARBA" id="ARBA00011065"/>
    </source>
</evidence>
<dbReference type="PROSITE" id="PS50206">
    <property type="entry name" value="RHODANESE_3"/>
    <property type="match status" value="1"/>
</dbReference>
<dbReference type="KEGG" id="spaa:SPAPADRAFT_61885"/>
<evidence type="ECO:0000256" key="9">
    <source>
        <dbReference type="ARBA" id="ARBA00067190"/>
    </source>
</evidence>
<dbReference type="Proteomes" id="UP000000709">
    <property type="component" value="Unassembled WGS sequence"/>
</dbReference>
<dbReference type="Gene3D" id="3.40.250.10">
    <property type="entry name" value="Rhodanese-like domain"/>
    <property type="match status" value="1"/>
</dbReference>
<dbReference type="GO" id="GO:0004725">
    <property type="term" value="F:protein tyrosine phosphatase activity"/>
    <property type="evidence" value="ECO:0007669"/>
    <property type="project" value="UniProtKB-UniRule"/>
</dbReference>
<evidence type="ECO:0000256" key="8">
    <source>
        <dbReference type="ARBA" id="ARBA00051722"/>
    </source>
</evidence>
<dbReference type="STRING" id="619300.G3ARJ3"/>
<evidence type="ECO:0000259" key="12">
    <source>
        <dbReference type="PROSITE" id="PS50206"/>
    </source>
</evidence>
<keyword evidence="3 10" id="KW-0132">Cell division</keyword>
<feature type="region of interest" description="Disordered" evidence="11">
    <location>
        <begin position="1"/>
        <end position="39"/>
    </location>
</feature>
<dbReference type="FunFam" id="3.40.250.10:FF:000021">
    <property type="entry name" value="M-phase inducer phosphatase cdc-25.2"/>
    <property type="match status" value="1"/>
</dbReference>
<feature type="compositionally biased region" description="Acidic residues" evidence="11">
    <location>
        <begin position="81"/>
        <end position="92"/>
    </location>
</feature>